<evidence type="ECO:0000313" key="2">
    <source>
        <dbReference type="Proteomes" id="UP000022910"/>
    </source>
</evidence>
<protein>
    <submittedName>
        <fullName evidence="1">Uncharacterized protein</fullName>
    </submittedName>
</protein>
<comment type="caution">
    <text evidence="1">The sequence shown here is derived from an EMBL/GenBank/DDBJ whole genome shotgun (WGS) entry which is preliminary data.</text>
</comment>
<name>A0A015IYX3_RHIIW</name>
<accession>A0A015IYX3</accession>
<evidence type="ECO:0000313" key="1">
    <source>
        <dbReference type="EMBL" id="EXX59595.1"/>
    </source>
</evidence>
<dbReference type="HOGENOM" id="CLU_1372851_0_0_1"/>
<reference evidence="1 2" key="1">
    <citation type="submission" date="2014-02" db="EMBL/GenBank/DDBJ databases">
        <title>Single nucleus genome sequencing reveals high similarity among nuclei of an endomycorrhizal fungus.</title>
        <authorList>
            <person name="Lin K."/>
            <person name="Geurts R."/>
            <person name="Zhang Z."/>
            <person name="Limpens E."/>
            <person name="Saunders D.G."/>
            <person name="Mu D."/>
            <person name="Pang E."/>
            <person name="Cao H."/>
            <person name="Cha H."/>
            <person name="Lin T."/>
            <person name="Zhou Q."/>
            <person name="Shang Y."/>
            <person name="Li Y."/>
            <person name="Ivanov S."/>
            <person name="Sharma T."/>
            <person name="Velzen R.V."/>
            <person name="Ruijter N.D."/>
            <person name="Aanen D.K."/>
            <person name="Win J."/>
            <person name="Kamoun S."/>
            <person name="Bisseling T."/>
            <person name="Huang S."/>
        </authorList>
    </citation>
    <scope>NUCLEOTIDE SEQUENCE [LARGE SCALE GENOMIC DNA]</scope>
    <source>
        <strain evidence="2">DAOM197198w</strain>
    </source>
</reference>
<sequence>MSQNHQNLNFSSNLQLTDLHADSRNNLNNFYDQTNSHSMTNNNISQTPFVNSLNPVSSIPQCCPHVSQSNNYNTNGQLASNYFINSPNSTTFDPFQQHVNQCNIFKFEIPGFEIIVRPKSNQIMNLNNLNTQNHQSSMNSYSPVATIPSQLVDQNQNYINGNFVNKSHVNFVNNMNTDNLQCQIHQQQNILGCNNFHG</sequence>
<dbReference type="AlphaFoldDB" id="A0A015IYX3"/>
<keyword evidence="2" id="KW-1185">Reference proteome</keyword>
<organism evidence="1 2">
    <name type="scientific">Rhizophagus irregularis (strain DAOM 197198w)</name>
    <name type="common">Glomus intraradices</name>
    <dbReference type="NCBI Taxonomy" id="1432141"/>
    <lineage>
        <taxon>Eukaryota</taxon>
        <taxon>Fungi</taxon>
        <taxon>Fungi incertae sedis</taxon>
        <taxon>Mucoromycota</taxon>
        <taxon>Glomeromycotina</taxon>
        <taxon>Glomeromycetes</taxon>
        <taxon>Glomerales</taxon>
        <taxon>Glomeraceae</taxon>
        <taxon>Rhizophagus</taxon>
    </lineage>
</organism>
<dbReference type="EMBL" id="JEMT01026323">
    <property type="protein sequence ID" value="EXX59595.1"/>
    <property type="molecule type" value="Genomic_DNA"/>
</dbReference>
<gene>
    <name evidence="1" type="ORF">RirG_187680</name>
</gene>
<proteinExistence type="predicted"/>
<dbReference type="OrthoDB" id="2347581at2759"/>
<dbReference type="Proteomes" id="UP000022910">
    <property type="component" value="Unassembled WGS sequence"/>
</dbReference>